<feature type="compositionally biased region" description="Basic and acidic residues" evidence="1">
    <location>
        <begin position="152"/>
        <end position="176"/>
    </location>
</feature>
<evidence type="ECO:0000313" key="2">
    <source>
        <dbReference type="EMBL" id="KAA8586612.1"/>
    </source>
</evidence>
<comment type="caution">
    <text evidence="2">The sequence shown here is derived from an EMBL/GenBank/DDBJ whole genome shotgun (WGS) entry which is preliminary data.</text>
</comment>
<name>A0A5J5CWA9_9PERO</name>
<sequence length="276" mass="31221">MVTGAHGHSAHLIFQCFFHGRHCSSSSELTAAPPVLNPVYSCRGGRSKEDPGPLRGGGRSPAEGGWILILQQSEWFRALCQSTPKQKKSAVGALKKQRSPAKQSAPTQQHQPPPSSSSAPQPADRDEEEKEEEEPVTRPRPPQEEEEEEAGKEEREEVATQSVKKKEEEEEKKEGETVMPSVQIKPEPEEMECTIAGCEDFRLDTRCSDHRAPESTSSFGDFTKSCGFNLSSREKRKRGEGKKTQKRMAKYEREWVEIKPARDERLKWEEHRVWLL</sequence>
<feature type="region of interest" description="Disordered" evidence="1">
    <location>
        <begin position="208"/>
        <end position="246"/>
    </location>
</feature>
<organism evidence="2 3">
    <name type="scientific">Etheostoma spectabile</name>
    <name type="common">orangethroat darter</name>
    <dbReference type="NCBI Taxonomy" id="54343"/>
    <lineage>
        <taxon>Eukaryota</taxon>
        <taxon>Metazoa</taxon>
        <taxon>Chordata</taxon>
        <taxon>Craniata</taxon>
        <taxon>Vertebrata</taxon>
        <taxon>Euteleostomi</taxon>
        <taxon>Actinopterygii</taxon>
        <taxon>Neopterygii</taxon>
        <taxon>Teleostei</taxon>
        <taxon>Neoteleostei</taxon>
        <taxon>Acanthomorphata</taxon>
        <taxon>Eupercaria</taxon>
        <taxon>Perciformes</taxon>
        <taxon>Percoidei</taxon>
        <taxon>Percidae</taxon>
        <taxon>Etheostomatinae</taxon>
        <taxon>Etheostoma</taxon>
    </lineage>
</organism>
<proteinExistence type="predicted"/>
<reference evidence="2 3" key="1">
    <citation type="submission" date="2019-08" db="EMBL/GenBank/DDBJ databases">
        <title>A chromosome-level genome assembly, high-density linkage maps, and genome scans reveal the genomic architecture of hybrid incompatibilities underlying speciation via character displacement in darters (Percidae: Etheostominae).</title>
        <authorList>
            <person name="Moran R.L."/>
            <person name="Catchen J.M."/>
            <person name="Fuller R.C."/>
        </authorList>
    </citation>
    <scope>NUCLEOTIDE SEQUENCE [LARGE SCALE GENOMIC DNA]</scope>
    <source>
        <strain evidence="2">EspeVRDwgs_2016</strain>
        <tissue evidence="2">Muscle</tissue>
    </source>
</reference>
<feature type="compositionally biased region" description="Basic residues" evidence="1">
    <location>
        <begin position="234"/>
        <end position="246"/>
    </location>
</feature>
<accession>A0A5J5CWA9</accession>
<dbReference type="Proteomes" id="UP000327493">
    <property type="component" value="Chromosome 13"/>
</dbReference>
<feature type="compositionally biased region" description="Low complexity" evidence="1">
    <location>
        <begin position="103"/>
        <end position="122"/>
    </location>
</feature>
<feature type="region of interest" description="Disordered" evidence="1">
    <location>
        <begin position="87"/>
        <end position="190"/>
    </location>
</feature>
<dbReference type="AlphaFoldDB" id="A0A5J5CWA9"/>
<gene>
    <name evidence="2" type="ORF">FQN60_000448</name>
</gene>
<keyword evidence="3" id="KW-1185">Reference proteome</keyword>
<feature type="compositionally biased region" description="Acidic residues" evidence="1">
    <location>
        <begin position="125"/>
        <end position="134"/>
    </location>
</feature>
<feature type="compositionally biased region" description="Polar residues" evidence="1">
    <location>
        <begin position="214"/>
        <end position="231"/>
    </location>
</feature>
<dbReference type="EMBL" id="VOFY01000013">
    <property type="protein sequence ID" value="KAA8586612.1"/>
    <property type="molecule type" value="Genomic_DNA"/>
</dbReference>
<evidence type="ECO:0000313" key="3">
    <source>
        <dbReference type="Proteomes" id="UP000327493"/>
    </source>
</evidence>
<evidence type="ECO:0000256" key="1">
    <source>
        <dbReference type="SAM" id="MobiDB-lite"/>
    </source>
</evidence>
<protein>
    <submittedName>
        <fullName evidence="2">Uncharacterized protein</fullName>
    </submittedName>
</protein>